<accession>A0A917M3U2</accession>
<keyword evidence="3" id="KW-1185">Reference proteome</keyword>
<evidence type="ECO:0000313" key="3">
    <source>
        <dbReference type="Proteomes" id="UP000647241"/>
    </source>
</evidence>
<name>A0A917M3U2_9BACT</name>
<feature type="chain" id="PRO_5036811995" description="DUF930 domain-containing protein" evidence="1">
    <location>
        <begin position="30"/>
        <end position="147"/>
    </location>
</feature>
<proteinExistence type="predicted"/>
<organism evidence="2 3">
    <name type="scientific">Edaphobacter dinghuensis</name>
    <dbReference type="NCBI Taxonomy" id="1560005"/>
    <lineage>
        <taxon>Bacteria</taxon>
        <taxon>Pseudomonadati</taxon>
        <taxon>Acidobacteriota</taxon>
        <taxon>Terriglobia</taxon>
        <taxon>Terriglobales</taxon>
        <taxon>Acidobacteriaceae</taxon>
        <taxon>Edaphobacter</taxon>
    </lineage>
</organism>
<feature type="signal peptide" evidence="1">
    <location>
        <begin position="1"/>
        <end position="29"/>
    </location>
</feature>
<evidence type="ECO:0000313" key="2">
    <source>
        <dbReference type="EMBL" id="GGG73678.1"/>
    </source>
</evidence>
<sequence length="147" mass="16045">MIEIAMKSTIWKAASLTLLMIAICPLANAADRTEPTLSSAEVAVISRQIATLRSPTDRSVAQEWSNAKKVAELICRPVALPALKKQIKETDRVFLGTDAPQSLTLESDRRLAGSGQARTPQGWQDFTFTCNLNPSTGKVIDLQIHLN</sequence>
<reference evidence="2" key="2">
    <citation type="submission" date="2020-09" db="EMBL/GenBank/DDBJ databases">
        <authorList>
            <person name="Sun Q."/>
            <person name="Zhou Y."/>
        </authorList>
    </citation>
    <scope>NUCLEOTIDE SEQUENCE</scope>
    <source>
        <strain evidence="2">CGMCC 1.12997</strain>
    </source>
</reference>
<dbReference type="RefSeq" id="WP_188553586.1">
    <property type="nucleotide sequence ID" value="NZ_BMGT01000002.1"/>
</dbReference>
<evidence type="ECO:0008006" key="4">
    <source>
        <dbReference type="Google" id="ProtNLM"/>
    </source>
</evidence>
<reference evidence="2" key="1">
    <citation type="journal article" date="2014" name="Int. J. Syst. Evol. Microbiol.">
        <title>Complete genome sequence of Corynebacterium casei LMG S-19264T (=DSM 44701T), isolated from a smear-ripened cheese.</title>
        <authorList>
            <consortium name="US DOE Joint Genome Institute (JGI-PGF)"/>
            <person name="Walter F."/>
            <person name="Albersmeier A."/>
            <person name="Kalinowski J."/>
            <person name="Ruckert C."/>
        </authorList>
    </citation>
    <scope>NUCLEOTIDE SEQUENCE</scope>
    <source>
        <strain evidence="2">CGMCC 1.12997</strain>
    </source>
</reference>
<dbReference type="EMBL" id="BMGT01000002">
    <property type="protein sequence ID" value="GGG73678.1"/>
    <property type="molecule type" value="Genomic_DNA"/>
</dbReference>
<protein>
    <recommendedName>
        <fullName evidence="4">DUF930 domain-containing protein</fullName>
    </recommendedName>
</protein>
<dbReference type="Proteomes" id="UP000647241">
    <property type="component" value="Unassembled WGS sequence"/>
</dbReference>
<comment type="caution">
    <text evidence="2">The sequence shown here is derived from an EMBL/GenBank/DDBJ whole genome shotgun (WGS) entry which is preliminary data.</text>
</comment>
<evidence type="ECO:0000256" key="1">
    <source>
        <dbReference type="SAM" id="SignalP"/>
    </source>
</evidence>
<keyword evidence="1" id="KW-0732">Signal</keyword>
<gene>
    <name evidence="2" type="ORF">GCM10011585_15300</name>
</gene>
<dbReference type="AlphaFoldDB" id="A0A917M3U2"/>